<dbReference type="Proteomes" id="UP000514720">
    <property type="component" value="Chromosome"/>
</dbReference>
<evidence type="ECO:0000259" key="8">
    <source>
        <dbReference type="Pfam" id="PF01694"/>
    </source>
</evidence>
<feature type="transmembrane region" description="Helical" evidence="7">
    <location>
        <begin position="21"/>
        <end position="50"/>
    </location>
</feature>
<dbReference type="Pfam" id="PF01694">
    <property type="entry name" value="Rhomboid"/>
    <property type="match status" value="1"/>
</dbReference>
<dbReference type="EMBL" id="CP048914">
    <property type="protein sequence ID" value="QMS84509.1"/>
    <property type="molecule type" value="Genomic_DNA"/>
</dbReference>
<keyword evidence="9" id="KW-0645">Protease</keyword>
<evidence type="ECO:0000256" key="6">
    <source>
        <dbReference type="ARBA" id="ARBA00023136"/>
    </source>
</evidence>
<keyword evidence="3 7" id="KW-0812">Transmembrane</keyword>
<feature type="transmembrane region" description="Helical" evidence="7">
    <location>
        <begin position="127"/>
        <end position="147"/>
    </location>
</feature>
<accession>A0A7L7KPZ7</accession>
<evidence type="ECO:0000256" key="5">
    <source>
        <dbReference type="ARBA" id="ARBA00022989"/>
    </source>
</evidence>
<evidence type="ECO:0000256" key="1">
    <source>
        <dbReference type="ARBA" id="ARBA00004141"/>
    </source>
</evidence>
<organism evidence="9 10">
    <name type="scientific">Candidatus Xianfuyuplasma coldseepsis</name>
    <dbReference type="NCBI Taxonomy" id="2782163"/>
    <lineage>
        <taxon>Bacteria</taxon>
        <taxon>Bacillati</taxon>
        <taxon>Mycoplasmatota</taxon>
        <taxon>Mollicutes</taxon>
        <taxon>Candidatus Izemoplasmatales</taxon>
        <taxon>Candidatus Izemoplasmataceae</taxon>
        <taxon>Candidatus Xianfuyuplasma</taxon>
    </lineage>
</organism>
<evidence type="ECO:0000313" key="10">
    <source>
        <dbReference type="Proteomes" id="UP000514720"/>
    </source>
</evidence>
<keyword evidence="5 7" id="KW-1133">Transmembrane helix</keyword>
<dbReference type="GO" id="GO:0006508">
    <property type="term" value="P:proteolysis"/>
    <property type="evidence" value="ECO:0007669"/>
    <property type="project" value="UniProtKB-KW"/>
</dbReference>
<dbReference type="PANTHER" id="PTHR43731:SF14">
    <property type="entry name" value="PRESENILIN-ASSOCIATED RHOMBOID-LIKE PROTEIN, MITOCHONDRIAL"/>
    <property type="match status" value="1"/>
</dbReference>
<evidence type="ECO:0000313" key="9">
    <source>
        <dbReference type="EMBL" id="QMS84509.1"/>
    </source>
</evidence>
<dbReference type="Gene3D" id="1.20.1540.10">
    <property type="entry name" value="Rhomboid-like"/>
    <property type="match status" value="1"/>
</dbReference>
<feature type="transmembrane region" description="Helical" evidence="7">
    <location>
        <begin position="104"/>
        <end position="121"/>
    </location>
</feature>
<reference evidence="9 10" key="1">
    <citation type="submission" date="2020-02" db="EMBL/GenBank/DDBJ databases">
        <authorList>
            <person name="Zheng R.K."/>
            <person name="Sun C.M."/>
        </authorList>
    </citation>
    <scope>NUCLEOTIDE SEQUENCE [LARGE SCALE GENOMIC DNA]</scope>
    <source>
        <strain evidence="10">zrk13</strain>
    </source>
</reference>
<dbReference type="InterPro" id="IPR035952">
    <property type="entry name" value="Rhomboid-like_sf"/>
</dbReference>
<feature type="transmembrane region" description="Helical" evidence="7">
    <location>
        <begin position="70"/>
        <end position="92"/>
    </location>
</feature>
<evidence type="ECO:0000256" key="2">
    <source>
        <dbReference type="ARBA" id="ARBA00009045"/>
    </source>
</evidence>
<proteinExistence type="inferred from homology"/>
<dbReference type="KEGG" id="xcl:G4Z02_01680"/>
<feature type="transmembrane region" description="Helical" evidence="7">
    <location>
        <begin position="183"/>
        <end position="202"/>
    </location>
</feature>
<dbReference type="GO" id="GO:0016020">
    <property type="term" value="C:membrane"/>
    <property type="evidence" value="ECO:0007669"/>
    <property type="project" value="UniProtKB-SubCell"/>
</dbReference>
<dbReference type="RefSeq" id="WP_258878123.1">
    <property type="nucleotide sequence ID" value="NZ_CP048914.1"/>
</dbReference>
<dbReference type="InterPro" id="IPR022764">
    <property type="entry name" value="Peptidase_S54_rhomboid_dom"/>
</dbReference>
<dbReference type="GO" id="GO:0004252">
    <property type="term" value="F:serine-type endopeptidase activity"/>
    <property type="evidence" value="ECO:0007669"/>
    <property type="project" value="InterPro"/>
</dbReference>
<gene>
    <name evidence="9" type="ORF">G4Z02_01680</name>
</gene>
<comment type="similarity">
    <text evidence="2">Belongs to the peptidase S54 family.</text>
</comment>
<name>A0A7L7KPZ7_9MOLU</name>
<keyword evidence="10" id="KW-1185">Reference proteome</keyword>
<protein>
    <submittedName>
        <fullName evidence="9">Rhomboid family intramembrane serine protease</fullName>
    </submittedName>
</protein>
<evidence type="ECO:0000256" key="3">
    <source>
        <dbReference type="ARBA" id="ARBA00022692"/>
    </source>
</evidence>
<dbReference type="AlphaFoldDB" id="A0A7L7KPZ7"/>
<sequence length="206" mass="22864">MSIFARTGDWKSFWEQSPVSTVIFFLNTGFFLAVLVTGGFEASVIQQWGLLNPVLVLKQNEFWRLFTAPFLHWSIMHFASNMVLGIIVMSTALERTIGSRKFSIVYFSSLLISSTAVVVFSESFTQTTGASGAIFGVMGALLWLSIYRKDMLNYRDIQSIWVLIALQVVSTFASIGVSVSGHLGGLVAGFGISYLIIQRNIFKVLH</sequence>
<dbReference type="SUPFAM" id="SSF144091">
    <property type="entry name" value="Rhomboid-like"/>
    <property type="match status" value="1"/>
</dbReference>
<evidence type="ECO:0000256" key="7">
    <source>
        <dbReference type="SAM" id="Phobius"/>
    </source>
</evidence>
<comment type="subcellular location">
    <subcellularLocation>
        <location evidence="1">Membrane</location>
        <topology evidence="1">Multi-pass membrane protein</topology>
    </subcellularLocation>
</comment>
<keyword evidence="6 7" id="KW-0472">Membrane</keyword>
<keyword evidence="4" id="KW-0378">Hydrolase</keyword>
<dbReference type="InterPro" id="IPR050925">
    <property type="entry name" value="Rhomboid_protease_S54"/>
</dbReference>
<evidence type="ECO:0000256" key="4">
    <source>
        <dbReference type="ARBA" id="ARBA00022801"/>
    </source>
</evidence>
<feature type="transmembrane region" description="Helical" evidence="7">
    <location>
        <begin position="159"/>
        <end position="177"/>
    </location>
</feature>
<dbReference type="PANTHER" id="PTHR43731">
    <property type="entry name" value="RHOMBOID PROTEASE"/>
    <property type="match status" value="1"/>
</dbReference>
<feature type="domain" description="Peptidase S54 rhomboid" evidence="8">
    <location>
        <begin position="60"/>
        <end position="198"/>
    </location>
</feature>